<evidence type="ECO:0000256" key="7">
    <source>
        <dbReference type="ARBA" id="ARBA00023229"/>
    </source>
</evidence>
<feature type="binding site" evidence="9">
    <location>
        <position position="16"/>
    </location>
    <ligand>
        <name>NADPH</name>
        <dbReference type="ChEBI" id="CHEBI:57783"/>
    </ligand>
</feature>
<evidence type="ECO:0000256" key="5">
    <source>
        <dbReference type="ARBA" id="ARBA00023002"/>
    </source>
</evidence>
<feature type="binding site" evidence="9">
    <location>
        <position position="167"/>
    </location>
    <ligand>
        <name>1-deoxy-D-xylulose 5-phosphate</name>
        <dbReference type="ChEBI" id="CHEBI:57792"/>
    </ligand>
</feature>
<dbReference type="InterPro" id="IPR013512">
    <property type="entry name" value="DXP_reductoisomerase_N"/>
</dbReference>
<feature type="binding site" evidence="9">
    <location>
        <position position="143"/>
    </location>
    <ligand>
        <name>1-deoxy-D-xylulose 5-phosphate</name>
        <dbReference type="ChEBI" id="CHEBI:57792"/>
    </ligand>
</feature>
<evidence type="ECO:0000313" key="14">
    <source>
        <dbReference type="Proteomes" id="UP000187408"/>
    </source>
</evidence>
<feature type="binding site" evidence="9">
    <location>
        <position position="119"/>
    </location>
    <ligand>
        <name>NADPH</name>
        <dbReference type="ChEBI" id="CHEBI:57783"/>
    </ligand>
</feature>
<protein>
    <recommendedName>
        <fullName evidence="9">1-deoxy-D-xylulose 5-phosphate reductoisomerase</fullName>
        <shortName evidence="9">DXP reductoisomerase</shortName>
        <ecNumber evidence="9">1.1.1.267</ecNumber>
    </recommendedName>
    <alternativeName>
        <fullName evidence="9">1-deoxyxylulose-5-phosphate reductoisomerase</fullName>
    </alternativeName>
    <alternativeName>
        <fullName evidence="9">2-C-methyl-D-erythritol 4-phosphate synthase</fullName>
    </alternativeName>
</protein>
<sequence>MGNGTKKVLILGSTGSIGENTLDIIRQFPERFKVTGLVAGKNSEKLKKQMEKFNPEAVALFEGELETPVGVDFYSGEEGIKSLIQDIDFDIVVAAISGASGIIPTFESAKKAERVALANKESLVCAGKFIKAVAKELVPVDSEHSAIFQALLSGKKEEIKEIILTASGGPFRGKKLEELKDVKPEDALSHPNWDMGNKVTIDSATLMNKGLEVIEAVWLFDVPVEKIKVVVHPQSIVHSMVRFCDNSFIAQMGKPDMRIPIAYALSYPERLPLPDNLGMEFYEMSLTFEKPDLKTFKCLRLAFEALDRGYPYPIILNAADEVAVNSFLKGKIPFTAIPEVIEKTMDILNLSSPETIEEVVSIDKLARETAEKVVQSFLA</sequence>
<evidence type="ECO:0000256" key="3">
    <source>
        <dbReference type="ARBA" id="ARBA00022723"/>
    </source>
</evidence>
<gene>
    <name evidence="9" type="primary">dxr</name>
    <name evidence="13" type="ORF">BLW93_03065</name>
</gene>
<feature type="binding site" evidence="9">
    <location>
        <position position="141"/>
    </location>
    <ligand>
        <name>Mn(2+)</name>
        <dbReference type="ChEBI" id="CHEBI:29035"/>
    </ligand>
</feature>
<feature type="domain" description="1-deoxy-D-xylulose 5-phosphate reductoisomerase C-terminal" evidence="11">
    <location>
        <begin position="137"/>
        <end position="220"/>
    </location>
</feature>
<feature type="binding site" evidence="9">
    <location>
        <position position="121"/>
    </location>
    <ligand>
        <name>NADPH</name>
        <dbReference type="ChEBI" id="CHEBI:57783"/>
    </ligand>
</feature>
<feature type="binding site" evidence="9">
    <location>
        <position position="209"/>
    </location>
    <ligand>
        <name>1-deoxy-D-xylulose 5-phosphate</name>
        <dbReference type="ChEBI" id="CHEBI:57792"/>
    </ligand>
</feature>
<feature type="binding site" evidence="9">
    <location>
        <position position="196"/>
    </location>
    <ligand>
        <name>NADPH</name>
        <dbReference type="ChEBI" id="CHEBI:57783"/>
    </ligand>
</feature>
<dbReference type="SUPFAM" id="SSF51735">
    <property type="entry name" value="NAD(P)-binding Rossmann-fold domains"/>
    <property type="match status" value="1"/>
</dbReference>
<keyword evidence="4 9" id="KW-0521">NADP</keyword>
<dbReference type="InterPro" id="IPR026877">
    <property type="entry name" value="DXPR_C"/>
</dbReference>
<keyword evidence="9" id="KW-0460">Magnesium</keyword>
<evidence type="ECO:0000259" key="10">
    <source>
        <dbReference type="Pfam" id="PF02670"/>
    </source>
</evidence>
<dbReference type="RefSeq" id="WP_076712648.1">
    <property type="nucleotide sequence ID" value="NZ_MOEN01000008.1"/>
</dbReference>
<dbReference type="EC" id="1.1.1.267" evidence="9"/>
<keyword evidence="13" id="KW-0413">Isomerase</keyword>
<dbReference type="SUPFAM" id="SSF69055">
    <property type="entry name" value="1-deoxy-D-xylulose-5-phosphate reductoisomerase, C-terminal domain"/>
    <property type="match status" value="1"/>
</dbReference>
<dbReference type="SUPFAM" id="SSF55347">
    <property type="entry name" value="Glyceraldehyde-3-phosphate dehydrogenase-like, C-terminal domain"/>
    <property type="match status" value="1"/>
</dbReference>
<comment type="caution">
    <text evidence="13">The sequence shown here is derived from an EMBL/GenBank/DDBJ whole genome shotgun (WGS) entry which is preliminary data.</text>
</comment>
<dbReference type="GO" id="GO:0030145">
    <property type="term" value="F:manganese ion binding"/>
    <property type="evidence" value="ECO:0007669"/>
    <property type="project" value="TreeGrafter"/>
</dbReference>
<dbReference type="STRING" id="1914305.BLW93_03065"/>
<feature type="domain" description="1-deoxy-D-xylulose 5-phosphate reductoisomerase N-terminal" evidence="10">
    <location>
        <begin position="8"/>
        <end position="127"/>
    </location>
</feature>
<comment type="function">
    <text evidence="9">Catalyzes the NADPH-dependent rearrangement and reduction of 1-deoxy-D-xylulose-5-phosphate (DXP) to 2-C-methyl-D-erythritol 4-phosphate (MEP).</text>
</comment>
<dbReference type="InterPro" id="IPR003821">
    <property type="entry name" value="DXP_reductoisomerase"/>
</dbReference>
<comment type="similarity">
    <text evidence="2 9">Belongs to the DXR family.</text>
</comment>
<feature type="domain" description="DXP reductoisomerase C-terminal" evidence="12">
    <location>
        <begin position="252"/>
        <end position="368"/>
    </location>
</feature>
<feature type="binding site" evidence="9">
    <location>
        <position position="212"/>
    </location>
    <ligand>
        <name>1-deoxy-D-xylulose 5-phosphate</name>
        <dbReference type="ChEBI" id="CHEBI:57792"/>
    </ligand>
</feature>
<dbReference type="InterPro" id="IPR036169">
    <property type="entry name" value="DXPR_C_sf"/>
</dbReference>
<dbReference type="Pfam" id="PF13288">
    <property type="entry name" value="DXPR_C"/>
    <property type="match status" value="1"/>
</dbReference>
<comment type="catalytic activity">
    <reaction evidence="8">
        <text>2-C-methyl-D-erythritol 4-phosphate + NADP(+) = 1-deoxy-D-xylulose 5-phosphate + NADPH + H(+)</text>
        <dbReference type="Rhea" id="RHEA:13717"/>
        <dbReference type="ChEBI" id="CHEBI:15378"/>
        <dbReference type="ChEBI" id="CHEBI:57783"/>
        <dbReference type="ChEBI" id="CHEBI:57792"/>
        <dbReference type="ChEBI" id="CHEBI:58262"/>
        <dbReference type="ChEBI" id="CHEBI:58349"/>
        <dbReference type="EC" id="1.1.1.267"/>
    </reaction>
    <physiologicalReaction direction="right-to-left" evidence="8">
        <dbReference type="Rhea" id="RHEA:13719"/>
    </physiologicalReaction>
</comment>
<dbReference type="Pfam" id="PF02670">
    <property type="entry name" value="DXP_reductoisom"/>
    <property type="match status" value="1"/>
</dbReference>
<dbReference type="PANTHER" id="PTHR30525">
    <property type="entry name" value="1-DEOXY-D-XYLULOSE 5-PHOSPHATE REDUCTOISOMERASE"/>
    <property type="match status" value="1"/>
</dbReference>
<evidence type="ECO:0000256" key="1">
    <source>
        <dbReference type="ARBA" id="ARBA00005094"/>
    </source>
</evidence>
<feature type="binding site" evidence="9">
    <location>
        <position position="142"/>
    </location>
    <ligand>
        <name>1-deoxy-D-xylulose 5-phosphate</name>
        <dbReference type="ChEBI" id="CHEBI:57792"/>
    </ligand>
</feature>
<dbReference type="AlphaFoldDB" id="A0A1R1MLU6"/>
<keyword evidence="7 9" id="KW-0414">Isoprene biosynthesis</keyword>
<evidence type="ECO:0000256" key="8">
    <source>
        <dbReference type="ARBA" id="ARBA00048543"/>
    </source>
</evidence>
<keyword evidence="5 9" id="KW-0560">Oxidoreductase</keyword>
<evidence type="ECO:0000256" key="9">
    <source>
        <dbReference type="HAMAP-Rule" id="MF_00183"/>
    </source>
</evidence>
<feature type="binding site" evidence="9">
    <location>
        <position position="41"/>
    </location>
    <ligand>
        <name>NADPH</name>
        <dbReference type="ChEBI" id="CHEBI:57783"/>
    </ligand>
</feature>
<dbReference type="EMBL" id="MOEN01000008">
    <property type="protein sequence ID" value="OMH40785.1"/>
    <property type="molecule type" value="Genomic_DNA"/>
</dbReference>
<dbReference type="PANTHER" id="PTHR30525:SF0">
    <property type="entry name" value="1-DEOXY-D-XYLULOSE 5-PHOSPHATE REDUCTOISOMERASE, CHLOROPLASTIC"/>
    <property type="match status" value="1"/>
</dbReference>
<dbReference type="UniPathway" id="UPA00056">
    <property type="reaction ID" value="UER00092"/>
</dbReference>
<feature type="binding site" evidence="9">
    <location>
        <position position="208"/>
    </location>
    <ligand>
        <name>1-deoxy-D-xylulose 5-phosphate</name>
        <dbReference type="ChEBI" id="CHEBI:57792"/>
    </ligand>
</feature>
<comment type="pathway">
    <text evidence="1 9">Isoprenoid biosynthesis; isopentenyl diphosphate biosynthesis via DXP pathway; isopentenyl diphosphate from 1-deoxy-D-xylulose 5-phosphate: step 1/6.</text>
</comment>
<feature type="binding site" evidence="9">
    <location>
        <position position="143"/>
    </location>
    <ligand>
        <name>Mn(2+)</name>
        <dbReference type="ChEBI" id="CHEBI:29035"/>
    </ligand>
</feature>
<feature type="binding site" evidence="9">
    <location>
        <position position="14"/>
    </location>
    <ligand>
        <name>NADPH</name>
        <dbReference type="ChEBI" id="CHEBI:57783"/>
    </ligand>
</feature>
<evidence type="ECO:0000256" key="4">
    <source>
        <dbReference type="ARBA" id="ARBA00022857"/>
    </source>
</evidence>
<dbReference type="FunFam" id="3.40.50.720:FF:000045">
    <property type="entry name" value="1-deoxy-D-xylulose 5-phosphate reductoisomerase"/>
    <property type="match status" value="1"/>
</dbReference>
<dbReference type="GO" id="GO:0030604">
    <property type="term" value="F:1-deoxy-D-xylulose-5-phosphate reductoisomerase activity"/>
    <property type="evidence" value="ECO:0007669"/>
    <property type="project" value="UniProtKB-UniRule"/>
</dbReference>
<evidence type="ECO:0000313" key="13">
    <source>
        <dbReference type="EMBL" id="OMH40785.1"/>
    </source>
</evidence>
<dbReference type="HAMAP" id="MF_00183">
    <property type="entry name" value="DXP_reductoisom"/>
    <property type="match status" value="1"/>
</dbReference>
<evidence type="ECO:0000256" key="2">
    <source>
        <dbReference type="ARBA" id="ARBA00006825"/>
    </source>
</evidence>
<dbReference type="InterPro" id="IPR013644">
    <property type="entry name" value="DXP_reductoisomerase_C"/>
</dbReference>
<keyword evidence="14" id="KW-1185">Reference proteome</keyword>
<dbReference type="Gene3D" id="1.10.1740.10">
    <property type="match status" value="1"/>
</dbReference>
<reference evidence="13 14" key="1">
    <citation type="submission" date="2016-10" db="EMBL/GenBank/DDBJ databases">
        <title>Genome sequence of a sulfur-reducing bacterium Desulfurobacterium indicum K6013.</title>
        <authorList>
            <person name="Cao J."/>
            <person name="Shao Z."/>
            <person name="Alain K."/>
            <person name="Jebbar M."/>
        </authorList>
    </citation>
    <scope>NUCLEOTIDE SEQUENCE [LARGE SCALE GENOMIC DNA]</scope>
    <source>
        <strain evidence="13 14">K6013</strain>
    </source>
</reference>
<dbReference type="PIRSF" id="PIRSF006205">
    <property type="entry name" value="Dxp_reductismrs"/>
    <property type="match status" value="1"/>
</dbReference>
<feature type="binding site" evidence="9">
    <location>
        <position position="42"/>
    </location>
    <ligand>
        <name>NADPH</name>
        <dbReference type="ChEBI" id="CHEBI:57783"/>
    </ligand>
</feature>
<accession>A0A1R1MLU6</accession>
<feature type="binding site" evidence="9">
    <location>
        <position position="212"/>
    </location>
    <ligand>
        <name>Mn(2+)</name>
        <dbReference type="ChEBI" id="CHEBI:29035"/>
    </ligand>
</feature>
<proteinExistence type="inferred from homology"/>
<feature type="binding site" evidence="9">
    <location>
        <position position="203"/>
    </location>
    <ligand>
        <name>1-deoxy-D-xylulose 5-phosphate</name>
        <dbReference type="ChEBI" id="CHEBI:57792"/>
    </ligand>
</feature>
<dbReference type="NCBIfam" id="TIGR00243">
    <property type="entry name" value="Dxr"/>
    <property type="match status" value="1"/>
</dbReference>
<dbReference type="InterPro" id="IPR036291">
    <property type="entry name" value="NAD(P)-bd_dom_sf"/>
</dbReference>
<keyword evidence="6 9" id="KW-0464">Manganese</keyword>
<dbReference type="OrthoDB" id="9806546at2"/>
<comment type="cofactor">
    <cofactor evidence="9">
        <name>Mg(2+)</name>
        <dbReference type="ChEBI" id="CHEBI:18420"/>
    </cofactor>
    <cofactor evidence="9">
        <name>Mn(2+)</name>
        <dbReference type="ChEBI" id="CHEBI:29035"/>
    </cofactor>
</comment>
<dbReference type="GO" id="GO:0051484">
    <property type="term" value="P:isopentenyl diphosphate biosynthetic process, methylerythritol 4-phosphate pathway involved in terpenoid biosynthetic process"/>
    <property type="evidence" value="ECO:0007669"/>
    <property type="project" value="TreeGrafter"/>
</dbReference>
<dbReference type="GO" id="GO:0016853">
    <property type="term" value="F:isomerase activity"/>
    <property type="evidence" value="ECO:0007669"/>
    <property type="project" value="UniProtKB-KW"/>
</dbReference>
<dbReference type="Gene3D" id="3.40.50.720">
    <property type="entry name" value="NAD(P)-binding Rossmann-like Domain"/>
    <property type="match status" value="1"/>
</dbReference>
<feature type="binding site" evidence="9">
    <location>
        <position position="17"/>
    </location>
    <ligand>
        <name>NADPH</name>
        <dbReference type="ChEBI" id="CHEBI:57783"/>
    </ligand>
</feature>
<feature type="binding site" evidence="9">
    <location>
        <position position="120"/>
    </location>
    <ligand>
        <name>1-deoxy-D-xylulose 5-phosphate</name>
        <dbReference type="ChEBI" id="CHEBI:57792"/>
    </ligand>
</feature>
<evidence type="ECO:0000259" key="12">
    <source>
        <dbReference type="Pfam" id="PF13288"/>
    </source>
</evidence>
<evidence type="ECO:0000256" key="6">
    <source>
        <dbReference type="ARBA" id="ARBA00023211"/>
    </source>
</evidence>
<keyword evidence="3 9" id="KW-0479">Metal-binding</keyword>
<feature type="binding site" evidence="9">
    <location>
        <position position="15"/>
    </location>
    <ligand>
        <name>NADPH</name>
        <dbReference type="ChEBI" id="CHEBI:57783"/>
    </ligand>
</feature>
<name>A0A1R1MLU6_9BACT</name>
<feature type="binding site" evidence="9">
    <location>
        <position position="40"/>
    </location>
    <ligand>
        <name>NADPH</name>
        <dbReference type="ChEBI" id="CHEBI:57783"/>
    </ligand>
</feature>
<feature type="binding site" evidence="9">
    <location>
        <position position="190"/>
    </location>
    <ligand>
        <name>1-deoxy-D-xylulose 5-phosphate</name>
        <dbReference type="ChEBI" id="CHEBI:57792"/>
    </ligand>
</feature>
<organism evidence="13 14">
    <name type="scientific">Desulfurobacterium indicum</name>
    <dbReference type="NCBI Taxonomy" id="1914305"/>
    <lineage>
        <taxon>Bacteria</taxon>
        <taxon>Pseudomonadati</taxon>
        <taxon>Aquificota</taxon>
        <taxon>Aquificia</taxon>
        <taxon>Desulfurobacteriales</taxon>
        <taxon>Desulfurobacteriaceae</taxon>
        <taxon>Desulfurobacterium</taxon>
    </lineage>
</organism>
<dbReference type="Proteomes" id="UP000187408">
    <property type="component" value="Unassembled WGS sequence"/>
</dbReference>
<evidence type="ECO:0000259" key="11">
    <source>
        <dbReference type="Pfam" id="PF08436"/>
    </source>
</evidence>
<dbReference type="GO" id="GO:0070402">
    <property type="term" value="F:NADPH binding"/>
    <property type="evidence" value="ECO:0007669"/>
    <property type="project" value="InterPro"/>
</dbReference>
<dbReference type="Pfam" id="PF08436">
    <property type="entry name" value="DXP_redisom_C"/>
    <property type="match status" value="1"/>
</dbReference>